<sequence>MHGDNLEWLKTWHVRPRPFASAAARVVAVVAEARARARAAHRFVKEPPYTFLGLEFRGERSVTVRTDRVRQGIVVSFAEALVGDLRELARDGRAAAVGEMLRLSGMPLDVKLECRGGGVDMEILEGGPRGGASKVDVSCEDFAALSEKVDALRDEIGKRKREESEDYSEKVDELLRAMQAHSCEFQLFIPSATGTPQQYYRSLLDEIDGHECSVEIRIPGGKPCKQRKNA</sequence>
<dbReference type="Proteomes" id="UP000241890">
    <property type="component" value="Unassembled WGS sequence"/>
</dbReference>
<dbReference type="InParanoid" id="A0A2R5GC78"/>
<accession>A0A2R5GC78</accession>
<name>A0A2R5GC78_9STRA</name>
<comment type="caution">
    <text evidence="1">The sequence shown here is derived from an EMBL/GenBank/DDBJ whole genome shotgun (WGS) entry which is preliminary data.</text>
</comment>
<proteinExistence type="predicted"/>
<gene>
    <name evidence="1" type="ORF">FCC1311_048232</name>
</gene>
<keyword evidence="2" id="KW-1185">Reference proteome</keyword>
<protein>
    <submittedName>
        <fullName evidence="1">Uncharacterized protein</fullName>
    </submittedName>
</protein>
<reference evidence="1 2" key="1">
    <citation type="submission" date="2017-12" db="EMBL/GenBank/DDBJ databases">
        <title>Sequencing, de novo assembly and annotation of complete genome of a new Thraustochytrid species, strain FCC1311.</title>
        <authorList>
            <person name="Sedici K."/>
            <person name="Godart F."/>
            <person name="Aiese Cigliano R."/>
            <person name="Sanseverino W."/>
            <person name="Barakat M."/>
            <person name="Ortet P."/>
            <person name="Marechal E."/>
            <person name="Cagnac O."/>
            <person name="Amato A."/>
        </authorList>
    </citation>
    <scope>NUCLEOTIDE SEQUENCE [LARGE SCALE GENOMIC DNA]</scope>
</reference>
<dbReference type="EMBL" id="BEYU01000045">
    <property type="protein sequence ID" value="GBG28602.1"/>
    <property type="molecule type" value="Genomic_DNA"/>
</dbReference>
<evidence type="ECO:0000313" key="2">
    <source>
        <dbReference type="Proteomes" id="UP000241890"/>
    </source>
</evidence>
<evidence type="ECO:0000313" key="1">
    <source>
        <dbReference type="EMBL" id="GBG28602.1"/>
    </source>
</evidence>
<dbReference type="AlphaFoldDB" id="A0A2R5GC78"/>
<organism evidence="1 2">
    <name type="scientific">Hondaea fermentalgiana</name>
    <dbReference type="NCBI Taxonomy" id="2315210"/>
    <lineage>
        <taxon>Eukaryota</taxon>
        <taxon>Sar</taxon>
        <taxon>Stramenopiles</taxon>
        <taxon>Bigyra</taxon>
        <taxon>Labyrinthulomycetes</taxon>
        <taxon>Thraustochytrida</taxon>
        <taxon>Thraustochytriidae</taxon>
        <taxon>Hondaea</taxon>
    </lineage>
</organism>